<accession>A0A5B9QL11</accession>
<dbReference type="PANTHER" id="PTHR33546:SF1">
    <property type="entry name" value="LARGE, MULTIFUNCTIONAL SECRETED PROTEIN"/>
    <property type="match status" value="1"/>
</dbReference>
<dbReference type="InterPro" id="IPR036280">
    <property type="entry name" value="Multihaem_cyt_sf"/>
</dbReference>
<dbReference type="Pfam" id="PF00034">
    <property type="entry name" value="Cytochrom_C"/>
    <property type="match status" value="1"/>
</dbReference>
<evidence type="ECO:0000256" key="5">
    <source>
        <dbReference type="SAM" id="MobiDB-lite"/>
    </source>
</evidence>
<name>A0A5B9QL11_9BACT</name>
<feature type="domain" description="Cytochrome c" evidence="6">
    <location>
        <begin position="471"/>
        <end position="571"/>
    </location>
</feature>
<evidence type="ECO:0000256" key="4">
    <source>
        <dbReference type="PROSITE-ProRule" id="PRU00433"/>
    </source>
</evidence>
<keyword evidence="8" id="KW-1185">Reference proteome</keyword>
<dbReference type="KEGG" id="rul:UC8_01950"/>
<proteinExistence type="predicted"/>
<dbReference type="EMBL" id="CP042914">
    <property type="protein sequence ID" value="QEG38240.1"/>
    <property type="molecule type" value="Genomic_DNA"/>
</dbReference>
<feature type="domain" description="Cytochrome c" evidence="6">
    <location>
        <begin position="34"/>
        <end position="172"/>
    </location>
</feature>
<dbReference type="GO" id="GO:0009055">
    <property type="term" value="F:electron transfer activity"/>
    <property type="evidence" value="ECO:0007669"/>
    <property type="project" value="InterPro"/>
</dbReference>
<feature type="domain" description="Cytochrome c" evidence="6">
    <location>
        <begin position="295"/>
        <end position="380"/>
    </location>
</feature>
<dbReference type="InterPro" id="IPR009056">
    <property type="entry name" value="Cyt_c-like_dom"/>
</dbReference>
<evidence type="ECO:0000313" key="7">
    <source>
        <dbReference type="EMBL" id="QEG38240.1"/>
    </source>
</evidence>
<evidence type="ECO:0000256" key="2">
    <source>
        <dbReference type="ARBA" id="ARBA00022723"/>
    </source>
</evidence>
<dbReference type="Proteomes" id="UP000325286">
    <property type="component" value="Chromosome"/>
</dbReference>
<gene>
    <name evidence="7" type="primary">psbV</name>
    <name evidence="7" type="ORF">UC8_01950</name>
</gene>
<dbReference type="RefSeq" id="WP_068134837.1">
    <property type="nucleotide sequence ID" value="NZ_CP042914.1"/>
</dbReference>
<organism evidence="7 8">
    <name type="scientific">Roseimaritima ulvae</name>
    <dbReference type="NCBI Taxonomy" id="980254"/>
    <lineage>
        <taxon>Bacteria</taxon>
        <taxon>Pseudomonadati</taxon>
        <taxon>Planctomycetota</taxon>
        <taxon>Planctomycetia</taxon>
        <taxon>Pirellulales</taxon>
        <taxon>Pirellulaceae</taxon>
        <taxon>Roseimaritima</taxon>
    </lineage>
</organism>
<evidence type="ECO:0000256" key="1">
    <source>
        <dbReference type="ARBA" id="ARBA00022617"/>
    </source>
</evidence>
<dbReference type="PROSITE" id="PS51007">
    <property type="entry name" value="CYTC"/>
    <property type="match status" value="4"/>
</dbReference>
<protein>
    <submittedName>
        <fullName evidence="7">Cytochrome c-550</fullName>
    </submittedName>
</protein>
<feature type="region of interest" description="Disordered" evidence="5">
    <location>
        <begin position="776"/>
        <end position="796"/>
    </location>
</feature>
<dbReference type="SUPFAM" id="SSF48695">
    <property type="entry name" value="Multiheme cytochromes"/>
    <property type="match status" value="1"/>
</dbReference>
<keyword evidence="1 4" id="KW-0349">Heme</keyword>
<dbReference type="GO" id="GO:0020037">
    <property type="term" value="F:heme binding"/>
    <property type="evidence" value="ECO:0007669"/>
    <property type="project" value="InterPro"/>
</dbReference>
<dbReference type="AlphaFoldDB" id="A0A5B9QL11"/>
<feature type="domain" description="Cytochrome c" evidence="6">
    <location>
        <begin position="193"/>
        <end position="283"/>
    </location>
</feature>
<dbReference type="Gene3D" id="1.10.760.10">
    <property type="entry name" value="Cytochrome c-like domain"/>
    <property type="match status" value="5"/>
</dbReference>
<dbReference type="InterPro" id="IPR036909">
    <property type="entry name" value="Cyt_c-like_dom_sf"/>
</dbReference>
<reference evidence="7 8" key="1">
    <citation type="submission" date="2019-08" db="EMBL/GenBank/DDBJ databases">
        <title>Deep-cultivation of Planctomycetes and their phenomic and genomic characterization uncovers novel biology.</title>
        <authorList>
            <person name="Wiegand S."/>
            <person name="Jogler M."/>
            <person name="Boedeker C."/>
            <person name="Pinto D."/>
            <person name="Vollmers J."/>
            <person name="Rivas-Marin E."/>
            <person name="Kohn T."/>
            <person name="Peeters S.H."/>
            <person name="Heuer A."/>
            <person name="Rast P."/>
            <person name="Oberbeckmann S."/>
            <person name="Bunk B."/>
            <person name="Jeske O."/>
            <person name="Meyerdierks A."/>
            <person name="Storesund J.E."/>
            <person name="Kallscheuer N."/>
            <person name="Luecker S."/>
            <person name="Lage O.M."/>
            <person name="Pohl T."/>
            <person name="Merkel B.J."/>
            <person name="Hornburger P."/>
            <person name="Mueller R.-W."/>
            <person name="Bruemmer F."/>
            <person name="Labrenz M."/>
            <person name="Spormann A.M."/>
            <person name="Op den Camp H."/>
            <person name="Overmann J."/>
            <person name="Amann R."/>
            <person name="Jetten M.S.M."/>
            <person name="Mascher T."/>
            <person name="Medema M.H."/>
            <person name="Devos D.P."/>
            <person name="Kaster A.-K."/>
            <person name="Ovreas L."/>
            <person name="Rohde M."/>
            <person name="Galperin M.Y."/>
            <person name="Jogler C."/>
        </authorList>
    </citation>
    <scope>NUCLEOTIDE SEQUENCE [LARGE SCALE GENOMIC DNA]</scope>
    <source>
        <strain evidence="7 8">UC8</strain>
    </source>
</reference>
<evidence type="ECO:0000259" key="6">
    <source>
        <dbReference type="PROSITE" id="PS51007"/>
    </source>
</evidence>
<dbReference type="GO" id="GO:0046872">
    <property type="term" value="F:metal ion binding"/>
    <property type="evidence" value="ECO:0007669"/>
    <property type="project" value="UniProtKB-KW"/>
</dbReference>
<dbReference type="PANTHER" id="PTHR33546">
    <property type="entry name" value="LARGE, MULTIFUNCTIONAL SECRETED PROTEIN-RELATED"/>
    <property type="match status" value="1"/>
</dbReference>
<sequence>MFAFVCSEAPAQTLSENLKAEGVAVLAKAAREKGDAVRGAILFPQAKLACAKCHIAGQHKLAPDLTALAADTTDEHLVEALLFPSKTIRKGFESVSALTVGGEIHTGHILSETDDLLILSSGSTEPKQIKLQQEDIEEVVPNKTSIMPDDLVDQLANRQQLLDLVKYLIEIKATGTTQPALAATLDSPQPSLSDELQGLVWLDAFNCHACHQRGSLPTVAAPQHAPRLAWGSGKIDPQYIERFIADPQAVKPGTQMPDLMASLDEDSRRTTARQITHYLVSLGDTAFHRQPLDAEAAHRGEALFHSVGCVACHSPRDAHGKETLPEDSISLDTPADKYNLDGLVEFLEDPHAARPGGRMPNLKLTHWEAIDIANYLLSPADISADAPSHAPFQLDRKLAAAGRRQFDRLGCNQCHPQGGPRGRRDFPALAAAVADKGCLSKSIGPWPRYTLDAEQRSQIQAAIEQAPENLNDQQQIAVTLTALNCIACHQRDGQGGVSNLRDAYFQTANPNLGPQGRIPPRLTGIGAKLQPKWMRQVLVSGRSSRPYMHTRMPQYGADNVAHLVDLFQRVDQLPDVSHGDFDDAKEARKSGHEMVGSKGLNCVACHNFRQKPASTMPALDLTEMGERLHKDWFYHYMRDPQRFNPGTVMPTFWPGGQAMRKDILDGDTSQQLEALWLYLEEGRQARVPQGLVRKPIELLAGDEAVMLRRSYQSIGKRGIGVGYPAGVNLAYDAEQMRIGMIWKGKFANPGGVWGSQGHGTVQPLGHDLVRFEPGPELDSASEPWPVDDGRPPTHHFKGYTLDELQRPTFMYRYNDIEVTDFPHDAPADGPDTSRILRTLTFSSPQPHADVVFRLASAADIRNDETHPGSFLIGDKLRLHIDDAHQGRILETPTGKQLQIPLTIGPEKTTLQLEYIW</sequence>
<evidence type="ECO:0000313" key="8">
    <source>
        <dbReference type="Proteomes" id="UP000325286"/>
    </source>
</evidence>
<keyword evidence="2 4" id="KW-0479">Metal-binding</keyword>
<evidence type="ECO:0000256" key="3">
    <source>
        <dbReference type="ARBA" id="ARBA00023004"/>
    </source>
</evidence>
<dbReference type="SUPFAM" id="SSF46626">
    <property type="entry name" value="Cytochrome c"/>
    <property type="match status" value="5"/>
</dbReference>
<keyword evidence="3 4" id="KW-0408">Iron</keyword>
<dbReference type="OrthoDB" id="9804649at2"/>